<dbReference type="Proteomes" id="UP000886934">
    <property type="component" value="Unassembled WGS sequence"/>
</dbReference>
<sequence>MHGMAGPPLMFIILLSTHSVAHPLRHPDKDNTLAHHVITLVHCFWRESQSSPGLAVAPRAVGLLDTKGKPQIS</sequence>
<protein>
    <submittedName>
        <fullName evidence="1">Uncharacterized protein</fullName>
    </submittedName>
</protein>
<evidence type="ECO:0000313" key="2">
    <source>
        <dbReference type="Proteomes" id="UP000886934"/>
    </source>
</evidence>
<proteinExistence type="predicted"/>
<comment type="caution">
    <text evidence="1">The sequence shown here is derived from an EMBL/GenBank/DDBJ whole genome shotgun (WGS) entry which is preliminary data.</text>
</comment>
<evidence type="ECO:0000313" key="1">
    <source>
        <dbReference type="EMBL" id="GJA61629.1"/>
    </source>
</evidence>
<dbReference type="EMBL" id="BPNN01000002">
    <property type="protein sequence ID" value="GJA61629.1"/>
    <property type="molecule type" value="Genomic_DNA"/>
</dbReference>
<gene>
    <name evidence="1" type="ORF">KAM351_02400</name>
</gene>
<dbReference type="AlphaFoldDB" id="A0AA37FS79"/>
<reference evidence="1" key="1">
    <citation type="submission" date="2021-07" db="EMBL/GenBank/DDBJ databases">
        <title>Draft genome sequence of carbapenem-resistant Aeromonas spp. in Japan.</title>
        <authorList>
            <person name="Maehana S."/>
            <person name="Suzuki M."/>
            <person name="Kitasato H."/>
        </authorList>
    </citation>
    <scope>NUCLEOTIDE SEQUENCE</scope>
    <source>
        <strain evidence="1">KAM351</strain>
    </source>
</reference>
<name>A0AA37FS79_AERCA</name>
<accession>A0AA37FS79</accession>
<organism evidence="1 2">
    <name type="scientific">Aeromonas caviae</name>
    <name type="common">Aeromonas punctata</name>
    <dbReference type="NCBI Taxonomy" id="648"/>
    <lineage>
        <taxon>Bacteria</taxon>
        <taxon>Pseudomonadati</taxon>
        <taxon>Pseudomonadota</taxon>
        <taxon>Gammaproteobacteria</taxon>
        <taxon>Aeromonadales</taxon>
        <taxon>Aeromonadaceae</taxon>
        <taxon>Aeromonas</taxon>
    </lineage>
</organism>